<proteinExistence type="predicted"/>
<dbReference type="PANTHER" id="PTHR37944">
    <property type="entry name" value="PORIN B"/>
    <property type="match status" value="1"/>
</dbReference>
<sequence length="392" mass="43801">MMKSCFRGYLIAIVTIISLLAPQAKSATGMDILLEENAGEGIDPVVSGFEFSGSVTSLIQATSGANSDSEPLAAEDQTDASYLMDLEMVYNHNEKYYLVVVLQSGEGEGTNNNLKSSMAFNYDPYPTVTEDKHQHLELSQVYVEGLFLNKNLVVNVGKMDVHALYDGNTFAADQTVNFISGALVRSVGTVGYELKDYYSPALRILVTPFDWLEAQAIYSHSGWDDLSDNQFWVFELNLKPNIGDLEGNYRVYTTIDARNYENSNGEMENDVVYGVSLDQYITESIGLFFRWSEHGEDLVANDVVAIYSGGITIAPSFFGRPDDLFGVGYAELKMNDRLSGYMKEGQTVWEVYYNARINQMIAITPDIQFHTGLPREKERNLVVYGIRAQINF</sequence>
<accession>A0A3B1BIL9</accession>
<evidence type="ECO:0008006" key="2">
    <source>
        <dbReference type="Google" id="ProtNLM"/>
    </source>
</evidence>
<dbReference type="GO" id="GO:0016020">
    <property type="term" value="C:membrane"/>
    <property type="evidence" value="ECO:0007669"/>
    <property type="project" value="InterPro"/>
</dbReference>
<dbReference type="PANTHER" id="PTHR37944:SF1">
    <property type="entry name" value="PORIN B"/>
    <property type="match status" value="1"/>
</dbReference>
<dbReference type="AlphaFoldDB" id="A0A3B1BIL9"/>
<dbReference type="InterPro" id="IPR007049">
    <property type="entry name" value="Carb-sel_porin_OprB"/>
</dbReference>
<dbReference type="GO" id="GO:0008643">
    <property type="term" value="P:carbohydrate transport"/>
    <property type="evidence" value="ECO:0007669"/>
    <property type="project" value="InterPro"/>
</dbReference>
<gene>
    <name evidence="1" type="ORF">MNBD_NITROSPINAE01-1944</name>
</gene>
<organism evidence="1">
    <name type="scientific">hydrothermal vent metagenome</name>
    <dbReference type="NCBI Taxonomy" id="652676"/>
    <lineage>
        <taxon>unclassified sequences</taxon>
        <taxon>metagenomes</taxon>
        <taxon>ecological metagenomes</taxon>
    </lineage>
</organism>
<evidence type="ECO:0000313" key="1">
    <source>
        <dbReference type="EMBL" id="VAX18186.1"/>
    </source>
</evidence>
<dbReference type="InterPro" id="IPR038673">
    <property type="entry name" value="OprB_sf"/>
</dbReference>
<dbReference type="InterPro" id="IPR052932">
    <property type="entry name" value="OprB_Porin"/>
</dbReference>
<protein>
    <recommendedName>
        <fullName evidence="2">Porin</fullName>
    </recommendedName>
</protein>
<dbReference type="Gene3D" id="2.40.160.180">
    <property type="entry name" value="Carbohydrate-selective porin OprB"/>
    <property type="match status" value="1"/>
</dbReference>
<dbReference type="EMBL" id="UOGC01000066">
    <property type="protein sequence ID" value="VAX18186.1"/>
    <property type="molecule type" value="Genomic_DNA"/>
</dbReference>
<reference evidence="1" key="1">
    <citation type="submission" date="2018-06" db="EMBL/GenBank/DDBJ databases">
        <authorList>
            <person name="Zhirakovskaya E."/>
        </authorList>
    </citation>
    <scope>NUCLEOTIDE SEQUENCE</scope>
</reference>
<dbReference type="GO" id="GO:0015288">
    <property type="term" value="F:porin activity"/>
    <property type="evidence" value="ECO:0007669"/>
    <property type="project" value="InterPro"/>
</dbReference>
<dbReference type="Pfam" id="PF04966">
    <property type="entry name" value="OprB"/>
    <property type="match status" value="1"/>
</dbReference>
<name>A0A3B1BIL9_9ZZZZ</name>